<organism evidence="1 2">
    <name type="scientific">Nocardia implantans</name>
    <dbReference type="NCBI Taxonomy" id="3108168"/>
    <lineage>
        <taxon>Bacteria</taxon>
        <taxon>Bacillati</taxon>
        <taxon>Actinomycetota</taxon>
        <taxon>Actinomycetes</taxon>
        <taxon>Mycobacteriales</taxon>
        <taxon>Nocardiaceae</taxon>
        <taxon>Nocardia</taxon>
    </lineage>
</organism>
<reference evidence="1 2" key="1">
    <citation type="submission" date="2023-12" db="EMBL/GenBank/DDBJ databases">
        <title>novel species in genus Nocarida.</title>
        <authorList>
            <person name="Li Z."/>
        </authorList>
    </citation>
    <scope>NUCLEOTIDE SEQUENCE [LARGE SCALE GENOMIC DNA]</scope>
    <source>
        <strain evidence="1 2">CDC186</strain>
    </source>
</reference>
<evidence type="ECO:0000313" key="2">
    <source>
        <dbReference type="Proteomes" id="UP001348098"/>
    </source>
</evidence>
<accession>A0ABU6B4Z6</accession>
<dbReference type="EMBL" id="JAYKYQ010000023">
    <property type="protein sequence ID" value="MEB3514858.1"/>
    <property type="molecule type" value="Genomic_DNA"/>
</dbReference>
<name>A0ABU6B4Z6_9NOCA</name>
<sequence length="76" mass="8280">MVMMMFLWDEDERRPKPIHWGRTMIAFAGVLLFAVLVVYLVSTADFGGASKSTVPRTPGPCAPFCINSPAPQPGTP</sequence>
<protein>
    <submittedName>
        <fullName evidence="1">Uncharacterized protein</fullName>
    </submittedName>
</protein>
<keyword evidence="2" id="KW-1185">Reference proteome</keyword>
<gene>
    <name evidence="1" type="ORF">U3653_32945</name>
</gene>
<comment type="caution">
    <text evidence="1">The sequence shown here is derived from an EMBL/GenBank/DDBJ whole genome shotgun (WGS) entry which is preliminary data.</text>
</comment>
<proteinExistence type="predicted"/>
<dbReference type="Proteomes" id="UP001348098">
    <property type="component" value="Unassembled WGS sequence"/>
</dbReference>
<dbReference type="RefSeq" id="WP_195082636.1">
    <property type="nucleotide sequence ID" value="NZ_JAYESH010000027.1"/>
</dbReference>
<evidence type="ECO:0000313" key="1">
    <source>
        <dbReference type="EMBL" id="MEB3514858.1"/>
    </source>
</evidence>